<comment type="caution">
    <text evidence="1">The sequence shown here is derived from an EMBL/GenBank/DDBJ whole genome shotgun (WGS) entry which is preliminary data.</text>
</comment>
<dbReference type="Pfam" id="PF02566">
    <property type="entry name" value="OsmC"/>
    <property type="match status" value="1"/>
</dbReference>
<name>A0A937DL31_9BACT</name>
<dbReference type="Proteomes" id="UP000642920">
    <property type="component" value="Unassembled WGS sequence"/>
</dbReference>
<dbReference type="InterPro" id="IPR015946">
    <property type="entry name" value="KH_dom-like_a/b"/>
</dbReference>
<gene>
    <name evidence="1" type="ORF">JKP34_16400</name>
</gene>
<proteinExistence type="predicted"/>
<evidence type="ECO:0000313" key="2">
    <source>
        <dbReference type="Proteomes" id="UP000642920"/>
    </source>
</evidence>
<dbReference type="Gene3D" id="3.30.300.20">
    <property type="match status" value="1"/>
</dbReference>
<dbReference type="PANTHER" id="PTHR39624">
    <property type="entry name" value="PROTEIN INVOLVED IN RIMO-MEDIATED BETA-METHYLTHIOLATION OF RIBOSOMAL PROTEIN S12 YCAO"/>
    <property type="match status" value="1"/>
</dbReference>
<protein>
    <submittedName>
        <fullName evidence="1">OsmC family protein</fullName>
    </submittedName>
</protein>
<dbReference type="PANTHER" id="PTHR39624:SF2">
    <property type="entry name" value="OSMC-LIKE PROTEIN"/>
    <property type="match status" value="1"/>
</dbReference>
<dbReference type="EMBL" id="JAERQG010000004">
    <property type="protein sequence ID" value="MBL0766851.1"/>
    <property type="molecule type" value="Genomic_DNA"/>
</dbReference>
<sequence length="137" mass="14950">MATAKIYYQHSLKTKATHLNSGEVITTDAPKDNNGDGAYFSPTDLAATSLVSCMLTVMGIYANQNKLELGSISCEMTKIMASNPRRIAEIKIDADWKTDLNEASINKLKEIGLNCPVAKSLHPDIKQTINFDISTLS</sequence>
<dbReference type="AlphaFoldDB" id="A0A937DL31"/>
<organism evidence="1 2">
    <name type="scientific">Marivirga atlantica</name>
    <dbReference type="NCBI Taxonomy" id="1548457"/>
    <lineage>
        <taxon>Bacteria</taxon>
        <taxon>Pseudomonadati</taxon>
        <taxon>Bacteroidota</taxon>
        <taxon>Cytophagia</taxon>
        <taxon>Cytophagales</taxon>
        <taxon>Marivirgaceae</taxon>
        <taxon>Marivirga</taxon>
    </lineage>
</organism>
<dbReference type="SUPFAM" id="SSF82784">
    <property type="entry name" value="OsmC-like"/>
    <property type="match status" value="1"/>
</dbReference>
<dbReference type="InterPro" id="IPR003718">
    <property type="entry name" value="OsmC/Ohr_fam"/>
</dbReference>
<keyword evidence="2" id="KW-1185">Reference proteome</keyword>
<dbReference type="InterPro" id="IPR036102">
    <property type="entry name" value="OsmC/Ohrsf"/>
</dbReference>
<accession>A0A937DL31</accession>
<dbReference type="RefSeq" id="WP_201923837.1">
    <property type="nucleotide sequence ID" value="NZ_JAERQG010000004.1"/>
</dbReference>
<evidence type="ECO:0000313" key="1">
    <source>
        <dbReference type="EMBL" id="MBL0766851.1"/>
    </source>
</evidence>
<reference evidence="1" key="1">
    <citation type="submission" date="2021-01" db="EMBL/GenBank/DDBJ databases">
        <title>Marivirga sp. nov., isolated from intertidal surface sediments.</title>
        <authorList>
            <person name="Zhang M."/>
        </authorList>
    </citation>
    <scope>NUCLEOTIDE SEQUENCE</scope>
    <source>
        <strain evidence="1">SM1354</strain>
    </source>
</reference>